<protein>
    <submittedName>
        <fullName evidence="2">Uncharacterized protein</fullName>
    </submittedName>
</protein>
<feature type="region of interest" description="Disordered" evidence="1">
    <location>
        <begin position="86"/>
        <end position="108"/>
    </location>
</feature>
<proteinExistence type="predicted"/>
<dbReference type="Proteomes" id="UP000435802">
    <property type="component" value="Unassembled WGS sequence"/>
</dbReference>
<dbReference type="RefSeq" id="WP_160862104.1">
    <property type="nucleotide sequence ID" value="NZ_WUMK01000011.1"/>
</dbReference>
<reference evidence="2 3" key="1">
    <citation type="submission" date="2019-12" db="EMBL/GenBank/DDBJ databases">
        <title>Shinella kummerowiae sp. nov., a symbiotic bacterium isolated from root nodules of the herbal legume Kummerowia stipulacea.</title>
        <authorList>
            <person name="Gao J."/>
        </authorList>
    </citation>
    <scope>NUCLEOTIDE SEQUENCE [LARGE SCALE GENOMIC DNA]</scope>
    <source>
        <strain evidence="2 3">CCBAU 25048</strain>
    </source>
</reference>
<name>A0A6N8SIK0_9HYPH</name>
<gene>
    <name evidence="2" type="ORF">GR138_25715</name>
</gene>
<evidence type="ECO:0000313" key="2">
    <source>
        <dbReference type="EMBL" id="MXN48609.1"/>
    </source>
</evidence>
<accession>A0A6N8SIK0</accession>
<sequence>MPLIRRTGAPAPKELGLFWQMLTSEGETIDVFVFASTLQAFDSSAVGPVGLLKRHRHLLEEIASAKFDRESGIERGPLQITFDDLRSAEPMGEDGDLQSSVPDSTPTS</sequence>
<organism evidence="2 3">
    <name type="scientific">Shinella kummerowiae</name>
    <dbReference type="NCBI Taxonomy" id="417745"/>
    <lineage>
        <taxon>Bacteria</taxon>
        <taxon>Pseudomonadati</taxon>
        <taxon>Pseudomonadota</taxon>
        <taxon>Alphaproteobacteria</taxon>
        <taxon>Hyphomicrobiales</taxon>
        <taxon>Rhizobiaceae</taxon>
        <taxon>Shinella</taxon>
    </lineage>
</organism>
<evidence type="ECO:0000256" key="1">
    <source>
        <dbReference type="SAM" id="MobiDB-lite"/>
    </source>
</evidence>
<dbReference type="AlphaFoldDB" id="A0A6N8SIK0"/>
<comment type="caution">
    <text evidence="2">The sequence shown here is derived from an EMBL/GenBank/DDBJ whole genome shotgun (WGS) entry which is preliminary data.</text>
</comment>
<feature type="compositionally biased region" description="Polar residues" evidence="1">
    <location>
        <begin position="97"/>
        <end position="108"/>
    </location>
</feature>
<evidence type="ECO:0000313" key="3">
    <source>
        <dbReference type="Proteomes" id="UP000435802"/>
    </source>
</evidence>
<keyword evidence="3" id="KW-1185">Reference proteome</keyword>
<dbReference type="EMBL" id="WUMK01000011">
    <property type="protein sequence ID" value="MXN48609.1"/>
    <property type="molecule type" value="Genomic_DNA"/>
</dbReference>
<dbReference type="OrthoDB" id="8420403at2"/>